<feature type="transmembrane region" description="Helical" evidence="6">
    <location>
        <begin position="443"/>
        <end position="463"/>
    </location>
</feature>
<feature type="transmembrane region" description="Helical" evidence="6">
    <location>
        <begin position="337"/>
        <end position="357"/>
    </location>
</feature>
<dbReference type="GO" id="GO:0005886">
    <property type="term" value="C:plasma membrane"/>
    <property type="evidence" value="ECO:0007669"/>
    <property type="project" value="TreeGrafter"/>
</dbReference>
<dbReference type="InterPro" id="IPR045225">
    <property type="entry name" value="Uracil/uridine/allantoin_perm"/>
</dbReference>
<feature type="transmembrane region" description="Helical" evidence="6">
    <location>
        <begin position="167"/>
        <end position="186"/>
    </location>
</feature>
<accession>A0A061AQX2</accession>
<dbReference type="PANTHER" id="PTHR30618">
    <property type="entry name" value="NCS1 FAMILY PURINE/PYRIMIDINE TRANSPORTER"/>
    <property type="match status" value="1"/>
</dbReference>
<evidence type="ECO:0000256" key="5">
    <source>
        <dbReference type="ARBA" id="ARBA00023136"/>
    </source>
</evidence>
<dbReference type="EMBL" id="LK052889">
    <property type="protein sequence ID" value="CDR40010.1"/>
    <property type="molecule type" value="Genomic_DNA"/>
</dbReference>
<dbReference type="PhylomeDB" id="A0A061AQX2"/>
<evidence type="ECO:0000256" key="2">
    <source>
        <dbReference type="ARBA" id="ARBA00008974"/>
    </source>
</evidence>
<sequence>MEPTPLEDQTWLPYHYLAYWVSDTYCASSWRGAGSFISKGLSPGILFACNIIGHIIIALLISIHGMVGSTYHVPFSVQTRAAFGFYFSYVVVIIRFIVGCYYYGINAYTGAECVQTMILAMSPRFGNMKDTVSTSSTSSQMMLCYFIYNMICIPFHYIKAPQIRKFLVFKMITGPIVGIAIMLYLNQKAGGTQTVWSQPNKVSGSALGWLIVQCIANNASSYSTLACNVNDFSRYSKTKYAVLSQLHAIPIIHGILTPMGIVGGTASELVYGKVIWDPLLIAQEWINTPGGRVAAWFVGLSYLIAQIGINISANSISAANDLTALFPKYITIRRGQFIVLALGGWALCPWEVIANATTLTAFMGGYSIFLGPIAAVMICDYFIVHNKRYSVSEFYNPDGIYKYGKYGTNWRAIPPLLVGFVPLLPGLATYINTSIKMPSGMLHLYLIGYLYSFPAAFVTYWALCRFFPPIEAMIDEQELPPHHEELDEPGKGASTGKKAMYILKRSIV</sequence>
<feature type="transmembrane region" description="Helical" evidence="6">
    <location>
        <begin position="45"/>
        <end position="71"/>
    </location>
</feature>
<dbReference type="Gene3D" id="1.10.4160.10">
    <property type="entry name" value="Hydantoin permease"/>
    <property type="match status" value="1"/>
</dbReference>
<evidence type="ECO:0000256" key="1">
    <source>
        <dbReference type="ARBA" id="ARBA00004141"/>
    </source>
</evidence>
<evidence type="ECO:0000313" key="7">
    <source>
        <dbReference type="EMBL" id="CDR40010.1"/>
    </source>
</evidence>
<evidence type="ECO:0000256" key="6">
    <source>
        <dbReference type="SAM" id="Phobius"/>
    </source>
</evidence>
<dbReference type="Pfam" id="PF02133">
    <property type="entry name" value="Transp_cyt_pur"/>
    <property type="match status" value="1"/>
</dbReference>
<dbReference type="VEuPathDB" id="FungiDB:BON22_2291"/>
<keyword evidence="4 6" id="KW-1133">Transmembrane helix</keyword>
<feature type="transmembrane region" description="Helical" evidence="6">
    <location>
        <begin position="138"/>
        <end position="158"/>
    </location>
</feature>
<keyword evidence="3 6" id="KW-0812">Transmembrane</keyword>
<dbReference type="AlphaFoldDB" id="A0A061AQX2"/>
<evidence type="ECO:0000256" key="4">
    <source>
        <dbReference type="ARBA" id="ARBA00022989"/>
    </source>
</evidence>
<reference evidence="7" key="1">
    <citation type="journal article" date="2014" name="Genome Announc.">
        <title>Genome sequence of the yeast Cyberlindnera fabianii (Hansenula fabianii).</title>
        <authorList>
            <person name="Freel K.C."/>
            <person name="Sarilar V."/>
            <person name="Neuveglise C."/>
            <person name="Devillers H."/>
            <person name="Friedrich A."/>
            <person name="Schacherer J."/>
        </authorList>
    </citation>
    <scope>NUCLEOTIDE SEQUENCE</scope>
    <source>
        <strain evidence="7">YJS4271</strain>
    </source>
</reference>
<name>A0A061AQX2_CYBFA</name>
<feature type="transmembrane region" description="Helical" evidence="6">
    <location>
        <begin position="206"/>
        <end position="228"/>
    </location>
</feature>
<organism evidence="7">
    <name type="scientific">Cyberlindnera fabianii</name>
    <name type="common">Yeast</name>
    <name type="synonym">Hansenula fabianii</name>
    <dbReference type="NCBI Taxonomy" id="36022"/>
    <lineage>
        <taxon>Eukaryota</taxon>
        <taxon>Fungi</taxon>
        <taxon>Dikarya</taxon>
        <taxon>Ascomycota</taxon>
        <taxon>Saccharomycotina</taxon>
        <taxon>Saccharomycetes</taxon>
        <taxon>Phaffomycetales</taxon>
        <taxon>Phaffomycetaceae</taxon>
        <taxon>Cyberlindnera</taxon>
    </lineage>
</organism>
<protein>
    <submittedName>
        <fullName evidence="7">CYFA0S04e01596g1_1</fullName>
    </submittedName>
</protein>
<gene>
    <name evidence="7" type="ORF">CYFA0S_04e01596g</name>
</gene>
<feature type="transmembrane region" description="Helical" evidence="6">
    <location>
        <begin position="412"/>
        <end position="431"/>
    </location>
</feature>
<feature type="transmembrane region" description="Helical" evidence="6">
    <location>
        <begin position="293"/>
        <end position="316"/>
    </location>
</feature>
<feature type="transmembrane region" description="Helical" evidence="6">
    <location>
        <begin position="240"/>
        <end position="261"/>
    </location>
</feature>
<proteinExistence type="inferred from homology"/>
<dbReference type="PANTHER" id="PTHR30618:SF0">
    <property type="entry name" value="PURINE-URACIL PERMEASE NCS1"/>
    <property type="match status" value="1"/>
</dbReference>
<evidence type="ECO:0000256" key="3">
    <source>
        <dbReference type="ARBA" id="ARBA00022692"/>
    </source>
</evidence>
<comment type="similarity">
    <text evidence="2">Belongs to the purine-cytosine permease (2.A.39) family.</text>
</comment>
<dbReference type="GO" id="GO:0015205">
    <property type="term" value="F:nucleobase transmembrane transporter activity"/>
    <property type="evidence" value="ECO:0007669"/>
    <property type="project" value="TreeGrafter"/>
</dbReference>
<feature type="transmembrane region" description="Helical" evidence="6">
    <location>
        <begin position="363"/>
        <end position="384"/>
    </location>
</feature>
<comment type="subcellular location">
    <subcellularLocation>
        <location evidence="1">Membrane</location>
        <topology evidence="1">Multi-pass membrane protein</topology>
    </subcellularLocation>
</comment>
<dbReference type="OrthoDB" id="2018619at2759"/>
<keyword evidence="5 6" id="KW-0472">Membrane</keyword>
<feature type="transmembrane region" description="Helical" evidence="6">
    <location>
        <begin position="83"/>
        <end position="104"/>
    </location>
</feature>
<dbReference type="InterPro" id="IPR001248">
    <property type="entry name" value="Pur-cyt_permease"/>
</dbReference>